<evidence type="ECO:0000256" key="1">
    <source>
        <dbReference type="ARBA" id="ARBA00004651"/>
    </source>
</evidence>
<accession>A0A517ZHA9</accession>
<protein>
    <submittedName>
        <fullName evidence="9">Type II secretion system protein F</fullName>
    </submittedName>
</protein>
<evidence type="ECO:0000256" key="7">
    <source>
        <dbReference type="SAM" id="Phobius"/>
    </source>
</evidence>
<dbReference type="GO" id="GO:0005886">
    <property type="term" value="C:plasma membrane"/>
    <property type="evidence" value="ECO:0007669"/>
    <property type="project" value="UniProtKB-SubCell"/>
</dbReference>
<keyword evidence="5 7" id="KW-1133">Transmembrane helix</keyword>
<feature type="transmembrane region" description="Helical" evidence="7">
    <location>
        <begin position="369"/>
        <end position="395"/>
    </location>
</feature>
<organism evidence="9 10">
    <name type="scientific">Symmachiella dynata</name>
    <dbReference type="NCBI Taxonomy" id="2527995"/>
    <lineage>
        <taxon>Bacteria</taxon>
        <taxon>Pseudomonadati</taxon>
        <taxon>Planctomycetota</taxon>
        <taxon>Planctomycetia</taxon>
        <taxon>Planctomycetales</taxon>
        <taxon>Planctomycetaceae</taxon>
        <taxon>Symmachiella</taxon>
    </lineage>
</organism>
<dbReference type="Pfam" id="PF00482">
    <property type="entry name" value="T2SSF"/>
    <property type="match status" value="2"/>
</dbReference>
<dbReference type="PANTHER" id="PTHR30012:SF0">
    <property type="entry name" value="TYPE II SECRETION SYSTEM PROTEIN F-RELATED"/>
    <property type="match status" value="1"/>
</dbReference>
<evidence type="ECO:0000259" key="8">
    <source>
        <dbReference type="Pfam" id="PF00482"/>
    </source>
</evidence>
<evidence type="ECO:0000256" key="3">
    <source>
        <dbReference type="ARBA" id="ARBA00022475"/>
    </source>
</evidence>
<keyword evidence="4 7" id="KW-0812">Transmembrane</keyword>
<dbReference type="Proteomes" id="UP000319383">
    <property type="component" value="Chromosome"/>
</dbReference>
<reference evidence="9 10" key="1">
    <citation type="submission" date="2019-02" db="EMBL/GenBank/DDBJ databases">
        <title>Deep-cultivation of Planctomycetes and their phenomic and genomic characterization uncovers novel biology.</title>
        <authorList>
            <person name="Wiegand S."/>
            <person name="Jogler M."/>
            <person name="Boedeker C."/>
            <person name="Pinto D."/>
            <person name="Vollmers J."/>
            <person name="Rivas-Marin E."/>
            <person name="Kohn T."/>
            <person name="Peeters S.H."/>
            <person name="Heuer A."/>
            <person name="Rast P."/>
            <person name="Oberbeckmann S."/>
            <person name="Bunk B."/>
            <person name="Jeske O."/>
            <person name="Meyerdierks A."/>
            <person name="Storesund J.E."/>
            <person name="Kallscheuer N."/>
            <person name="Luecker S."/>
            <person name="Lage O.M."/>
            <person name="Pohl T."/>
            <person name="Merkel B.J."/>
            <person name="Hornburger P."/>
            <person name="Mueller R.-W."/>
            <person name="Bruemmer F."/>
            <person name="Labrenz M."/>
            <person name="Spormann A.M."/>
            <person name="Op den Camp H."/>
            <person name="Overmann J."/>
            <person name="Amann R."/>
            <person name="Jetten M.S.M."/>
            <person name="Mascher T."/>
            <person name="Medema M.H."/>
            <person name="Devos D.P."/>
            <person name="Kaster A.-K."/>
            <person name="Ovreas L."/>
            <person name="Rohde M."/>
            <person name="Galperin M.Y."/>
            <person name="Jogler C."/>
        </authorList>
    </citation>
    <scope>NUCLEOTIDE SEQUENCE [LARGE SCALE GENOMIC DNA]</scope>
    <source>
        <strain evidence="9 10">Mal52</strain>
    </source>
</reference>
<sequence>MPTFRYTAVDATGQPVSDTLNASDESVALENLTSLGFTDVIMSAAADAEKPRQQETALELGDADFMAVAQNLADISAAGKPLSGGLRALSQEAHSRRLRRGLKQVADSIDQGVPLKEIFSQRIAGFPPHLSGLVLAGLQAGCLDQVLQQSLTYTMRANTLRRRVKFSLAYPLVLLSIVTMLMLFIMMYIVPMFSKIFDDFAVELPGMTLLVDNLSRVLLKFGLWGLVGGTVIVVTVWIIARLLLGRPRLRRLICSIPVFGGVLRNSALMEYCHLLAVLIESRMALPEALRYAGGGVHDADLADASQRLANEVAAGQPLAWTATAMPQFPAVFSQFVKWGERHHAYPESLHAAGDIFEGRARVQASLLRWLIEPFVIIGVGLCVGFIVLAMFMPLIKLLNDLA</sequence>
<dbReference type="PANTHER" id="PTHR30012">
    <property type="entry name" value="GENERAL SECRETION PATHWAY PROTEIN"/>
    <property type="match status" value="1"/>
</dbReference>
<evidence type="ECO:0000256" key="2">
    <source>
        <dbReference type="ARBA" id="ARBA00005745"/>
    </source>
</evidence>
<keyword evidence="3" id="KW-1003">Cell membrane</keyword>
<dbReference type="PRINTS" id="PR00812">
    <property type="entry name" value="BCTERIALGSPF"/>
</dbReference>
<comment type="similarity">
    <text evidence="2">Belongs to the GSP F family.</text>
</comment>
<dbReference type="Gene3D" id="1.20.81.30">
    <property type="entry name" value="Type II secretion system (T2SS), domain F"/>
    <property type="match status" value="2"/>
</dbReference>
<dbReference type="InterPro" id="IPR042094">
    <property type="entry name" value="T2SS_GspF_sf"/>
</dbReference>
<evidence type="ECO:0000313" key="9">
    <source>
        <dbReference type="EMBL" id="QDU41865.1"/>
    </source>
</evidence>
<comment type="subcellular location">
    <subcellularLocation>
        <location evidence="1">Cell membrane</location>
        <topology evidence="1">Multi-pass membrane protein</topology>
    </subcellularLocation>
</comment>
<evidence type="ECO:0000256" key="4">
    <source>
        <dbReference type="ARBA" id="ARBA00022692"/>
    </source>
</evidence>
<feature type="domain" description="Type II secretion system protein GspF" evidence="8">
    <location>
        <begin position="70"/>
        <end position="191"/>
    </location>
</feature>
<feature type="transmembrane region" description="Helical" evidence="7">
    <location>
        <begin position="168"/>
        <end position="190"/>
    </location>
</feature>
<feature type="domain" description="Type II secretion system protein GspF" evidence="8">
    <location>
        <begin position="272"/>
        <end position="393"/>
    </location>
</feature>
<dbReference type="InterPro" id="IPR018076">
    <property type="entry name" value="T2SS_GspF_dom"/>
</dbReference>
<dbReference type="EMBL" id="CP036276">
    <property type="protein sequence ID" value="QDU41865.1"/>
    <property type="molecule type" value="Genomic_DNA"/>
</dbReference>
<feature type="transmembrane region" description="Helical" evidence="7">
    <location>
        <begin position="221"/>
        <end position="244"/>
    </location>
</feature>
<evidence type="ECO:0000256" key="6">
    <source>
        <dbReference type="ARBA" id="ARBA00023136"/>
    </source>
</evidence>
<keyword evidence="6 7" id="KW-0472">Membrane</keyword>
<dbReference type="RefSeq" id="WP_145373853.1">
    <property type="nucleotide sequence ID" value="NZ_CP036276.1"/>
</dbReference>
<keyword evidence="10" id="KW-1185">Reference proteome</keyword>
<dbReference type="InterPro" id="IPR003004">
    <property type="entry name" value="GspF/PilC"/>
</dbReference>
<dbReference type="AlphaFoldDB" id="A0A517ZHA9"/>
<evidence type="ECO:0000313" key="10">
    <source>
        <dbReference type="Proteomes" id="UP000319383"/>
    </source>
</evidence>
<dbReference type="KEGG" id="sdyn:Mal52_03190"/>
<evidence type="ECO:0000256" key="5">
    <source>
        <dbReference type="ARBA" id="ARBA00022989"/>
    </source>
</evidence>
<gene>
    <name evidence="9" type="primary">gspF_3</name>
    <name evidence="9" type="ORF">Mal52_03190</name>
</gene>
<name>A0A517ZHA9_9PLAN</name>
<proteinExistence type="inferred from homology"/>